<dbReference type="RefSeq" id="WP_228068234.1">
    <property type="nucleotide sequence ID" value="NZ_CP060414.2"/>
</dbReference>
<organism evidence="2 3">
    <name type="scientific">Neisseria musculi</name>
    <dbReference type="NCBI Taxonomy" id="1815583"/>
    <lineage>
        <taxon>Bacteria</taxon>
        <taxon>Pseudomonadati</taxon>
        <taxon>Pseudomonadota</taxon>
        <taxon>Betaproteobacteria</taxon>
        <taxon>Neisseriales</taxon>
        <taxon>Neisseriaceae</taxon>
        <taxon>Neisseria</taxon>
    </lineage>
</organism>
<dbReference type="InterPro" id="IPR055247">
    <property type="entry name" value="InsJ-like_HTH"/>
</dbReference>
<gene>
    <name evidence="2" type="ORF">H7A79_2014</name>
</gene>
<dbReference type="InterPro" id="IPR009057">
    <property type="entry name" value="Homeodomain-like_sf"/>
</dbReference>
<feature type="domain" description="Insertion element IS150 protein InsJ-like helix-turn-helix" evidence="1">
    <location>
        <begin position="29"/>
        <end position="53"/>
    </location>
</feature>
<name>A0A7H1M8U0_9NEIS</name>
<evidence type="ECO:0000259" key="1">
    <source>
        <dbReference type="Pfam" id="PF13518"/>
    </source>
</evidence>
<evidence type="ECO:0000313" key="3">
    <source>
        <dbReference type="Proteomes" id="UP000516412"/>
    </source>
</evidence>
<dbReference type="Pfam" id="PF13518">
    <property type="entry name" value="HTH_28"/>
    <property type="match status" value="1"/>
</dbReference>
<evidence type="ECO:0000313" key="2">
    <source>
        <dbReference type="EMBL" id="QNT58055.1"/>
    </source>
</evidence>
<keyword evidence="3" id="KW-1185">Reference proteome</keyword>
<protein>
    <submittedName>
        <fullName evidence="2">Helix-turn-helix domain protein</fullName>
    </submittedName>
</protein>
<dbReference type="SUPFAM" id="SSF46689">
    <property type="entry name" value="Homeodomain-like"/>
    <property type="match status" value="1"/>
</dbReference>
<dbReference type="EMBL" id="CP060414">
    <property type="protein sequence ID" value="QNT58055.1"/>
    <property type="molecule type" value="Genomic_DNA"/>
</dbReference>
<dbReference type="AlphaFoldDB" id="A0A7H1M8U0"/>
<sequence>MFKYTPNFKYQAAPYYHQVHSQQRTKWYFNVSRTHLRRWIAAYRQGGIAALQHLQAASMKTKCKNPFITDKPEHN</sequence>
<dbReference type="KEGG" id="nmus:H7A79_2014"/>
<dbReference type="Proteomes" id="UP000516412">
    <property type="component" value="Chromosome"/>
</dbReference>
<proteinExistence type="predicted"/>
<accession>A0A7H1M8U0</accession>
<reference evidence="2" key="1">
    <citation type="submission" date="2024-06" db="EMBL/GenBank/DDBJ databases">
        <title>Complete Genome Sequence of mouse commensal type strain Neisseria musculi.</title>
        <authorList>
            <person name="Thapa E."/>
            <person name="Aluvathingal J."/>
            <person name="Nadendla S."/>
            <person name="Mehta A."/>
            <person name="Tettelin H."/>
            <person name="Weyand N.J."/>
        </authorList>
    </citation>
    <scope>NUCLEOTIDE SEQUENCE</scope>
    <source>
        <strain evidence="2">NW831</strain>
    </source>
</reference>